<gene>
    <name evidence="2" type="ORF">EVAR_93393_1</name>
</gene>
<proteinExistence type="predicted"/>
<feature type="compositionally biased region" description="Polar residues" evidence="1">
    <location>
        <begin position="49"/>
        <end position="60"/>
    </location>
</feature>
<evidence type="ECO:0000256" key="1">
    <source>
        <dbReference type="SAM" id="MobiDB-lite"/>
    </source>
</evidence>
<reference evidence="2 3" key="1">
    <citation type="journal article" date="2019" name="Commun. Biol.">
        <title>The bagworm genome reveals a unique fibroin gene that provides high tensile strength.</title>
        <authorList>
            <person name="Kono N."/>
            <person name="Nakamura H."/>
            <person name="Ohtoshi R."/>
            <person name="Tomita M."/>
            <person name="Numata K."/>
            <person name="Arakawa K."/>
        </authorList>
    </citation>
    <scope>NUCLEOTIDE SEQUENCE [LARGE SCALE GENOMIC DNA]</scope>
</reference>
<keyword evidence="3" id="KW-1185">Reference proteome</keyword>
<feature type="region of interest" description="Disordered" evidence="1">
    <location>
        <begin position="47"/>
        <end position="84"/>
    </location>
</feature>
<dbReference type="AlphaFoldDB" id="A0A4C1UR40"/>
<sequence>MEQKPVTEYGTAIKTECGTGIRIKSVTGIDMSSSGITIGSLTGIEIDKNTGQPFSPSQRRSPCARSDASERGTRLRHDGAPTRK</sequence>
<organism evidence="2 3">
    <name type="scientific">Eumeta variegata</name>
    <name type="common">Bagworm moth</name>
    <name type="synonym">Eumeta japonica</name>
    <dbReference type="NCBI Taxonomy" id="151549"/>
    <lineage>
        <taxon>Eukaryota</taxon>
        <taxon>Metazoa</taxon>
        <taxon>Ecdysozoa</taxon>
        <taxon>Arthropoda</taxon>
        <taxon>Hexapoda</taxon>
        <taxon>Insecta</taxon>
        <taxon>Pterygota</taxon>
        <taxon>Neoptera</taxon>
        <taxon>Endopterygota</taxon>
        <taxon>Lepidoptera</taxon>
        <taxon>Glossata</taxon>
        <taxon>Ditrysia</taxon>
        <taxon>Tineoidea</taxon>
        <taxon>Psychidae</taxon>
        <taxon>Oiketicinae</taxon>
        <taxon>Eumeta</taxon>
    </lineage>
</organism>
<comment type="caution">
    <text evidence="2">The sequence shown here is derived from an EMBL/GenBank/DDBJ whole genome shotgun (WGS) entry which is preliminary data.</text>
</comment>
<protein>
    <submittedName>
        <fullName evidence="2">Uncharacterized protein</fullName>
    </submittedName>
</protein>
<dbReference type="Proteomes" id="UP000299102">
    <property type="component" value="Unassembled WGS sequence"/>
</dbReference>
<evidence type="ECO:0000313" key="2">
    <source>
        <dbReference type="EMBL" id="GBP28446.1"/>
    </source>
</evidence>
<feature type="compositionally biased region" description="Basic and acidic residues" evidence="1">
    <location>
        <begin position="67"/>
        <end position="84"/>
    </location>
</feature>
<dbReference type="EMBL" id="BGZK01000207">
    <property type="protein sequence ID" value="GBP28446.1"/>
    <property type="molecule type" value="Genomic_DNA"/>
</dbReference>
<name>A0A4C1UR40_EUMVA</name>
<accession>A0A4C1UR40</accession>
<evidence type="ECO:0000313" key="3">
    <source>
        <dbReference type="Proteomes" id="UP000299102"/>
    </source>
</evidence>